<dbReference type="EMBL" id="LC738883">
    <property type="protein sequence ID" value="BDT63314.1"/>
    <property type="molecule type" value="Genomic_DNA"/>
</dbReference>
<evidence type="ECO:0000313" key="1">
    <source>
        <dbReference type="EMBL" id="BDT63314.1"/>
    </source>
</evidence>
<organism evidence="1">
    <name type="scientific">Armadillidium vulgare clopovirus</name>
    <dbReference type="NCBI Taxonomy" id="2984284"/>
    <lineage>
        <taxon>Viruses</taxon>
        <taxon>Viruses incertae sedis</taxon>
        <taxon>Naldaviricetes</taxon>
        <taxon>Nimaviridae</taxon>
    </lineage>
</organism>
<accession>A0A9C7F7D8</accession>
<proteinExistence type="predicted"/>
<reference evidence="1" key="1">
    <citation type="submission" date="2022-10" db="EMBL/GenBank/DDBJ databases">
        <title>Genome sequences of endogenous nimaviruses in decapod crustaceans.</title>
        <authorList>
            <person name="Kawato S."/>
            <person name="Nozaki R."/>
            <person name="Kondo H."/>
            <person name="Hirono I."/>
        </authorList>
    </citation>
    <scope>NUCLEOTIDE SEQUENCE</scope>
    <source>
        <strain evidence="1">TUMSAT20210906</strain>
    </source>
</reference>
<protein>
    <submittedName>
        <fullName evidence="1">Uncharacterized protein</fullName>
    </submittedName>
</protein>
<sequence length="346" mass="41418">MEEFSPKNNANKMHKNIIFSSNYEDPDIIMEDYYVDDAPESYHETQLDQNFNDLHIDDNGIFIDNNNQQQQQQQRSFSHSFLRINDFLIEKYALYGFLNNSLTAENNREGEENSTHLSIEEVDFDPEKEDIYFTVENEDKGTITNFSIDLDLHATPIDHYCLTNLYPPIDCNDIREGIEKLDNDIDEQTIKHEKLRQYLHNKKIILTHNFINHGRYNIYDQVNYLMERIGAEKILPKMNVRTLKKEPNKAILEFLNFDDKRTFIRQFHRADVTDDFKIIDYLIRPKRELYFDLLREKQNGFLRQVKIFDGEFKVAFVGNEDELFHVQNKKHYKELKKKFFLDGEIM</sequence>
<name>A0A9C7F7D8_9VIRU</name>